<evidence type="ECO:0000256" key="8">
    <source>
        <dbReference type="ARBA" id="ARBA00023288"/>
    </source>
</evidence>
<keyword evidence="6" id="KW-0472">Membrane</keyword>
<comment type="subcellular location">
    <subcellularLocation>
        <location evidence="1">Membrane</location>
        <topology evidence="1">Lipid-anchor</topology>
        <topology evidence="1">GPI-anchor</topology>
    </subcellularLocation>
</comment>
<evidence type="ECO:0000256" key="2">
    <source>
        <dbReference type="ARBA" id="ARBA00022622"/>
    </source>
</evidence>
<proteinExistence type="predicted"/>
<evidence type="ECO:0000256" key="1">
    <source>
        <dbReference type="ARBA" id="ARBA00004589"/>
    </source>
</evidence>
<dbReference type="PANTHER" id="PTHR33562">
    <property type="entry name" value="ATILLA, ISOFORM B-RELATED-RELATED"/>
    <property type="match status" value="1"/>
</dbReference>
<evidence type="ECO:0000313" key="10">
    <source>
        <dbReference type="Proteomes" id="UP000075920"/>
    </source>
</evidence>
<dbReference type="Proteomes" id="UP000075920">
    <property type="component" value="Unassembled WGS sequence"/>
</dbReference>
<keyword evidence="10" id="KW-1185">Reference proteome</keyword>
<dbReference type="AlphaFoldDB" id="A0A182W5Y2"/>
<dbReference type="VEuPathDB" id="VectorBase:AMIN005748"/>
<evidence type="ECO:0000313" key="9">
    <source>
        <dbReference type="EnsemblMetazoa" id="AMIN005748-PA"/>
    </source>
</evidence>
<evidence type="ECO:0000256" key="3">
    <source>
        <dbReference type="ARBA" id="ARBA00022692"/>
    </source>
</evidence>
<dbReference type="EnsemblMetazoa" id="AMIN005748-RA">
    <property type="protein sequence ID" value="AMIN005748-PA"/>
    <property type="gene ID" value="AMIN005748"/>
</dbReference>
<evidence type="ECO:0000256" key="4">
    <source>
        <dbReference type="ARBA" id="ARBA00022729"/>
    </source>
</evidence>
<reference evidence="10" key="1">
    <citation type="submission" date="2013-03" db="EMBL/GenBank/DDBJ databases">
        <title>The Genome Sequence of Anopheles minimus MINIMUS1.</title>
        <authorList>
            <consortium name="The Broad Institute Genomics Platform"/>
            <person name="Neafsey D.E."/>
            <person name="Walton C."/>
            <person name="Walker B."/>
            <person name="Young S.K."/>
            <person name="Zeng Q."/>
            <person name="Gargeya S."/>
            <person name="Fitzgerald M."/>
            <person name="Haas B."/>
            <person name="Abouelleil A."/>
            <person name="Allen A.W."/>
            <person name="Alvarado L."/>
            <person name="Arachchi H.M."/>
            <person name="Berlin A.M."/>
            <person name="Chapman S.B."/>
            <person name="Gainer-Dewar J."/>
            <person name="Goldberg J."/>
            <person name="Griggs A."/>
            <person name="Gujja S."/>
            <person name="Hansen M."/>
            <person name="Howarth C."/>
            <person name="Imamovic A."/>
            <person name="Ireland A."/>
            <person name="Larimer J."/>
            <person name="McCowan C."/>
            <person name="Murphy C."/>
            <person name="Pearson M."/>
            <person name="Poon T.W."/>
            <person name="Priest M."/>
            <person name="Roberts A."/>
            <person name="Saif S."/>
            <person name="Shea T."/>
            <person name="Sisk P."/>
            <person name="Sykes S."/>
            <person name="Wortman J."/>
            <person name="Nusbaum C."/>
            <person name="Birren B."/>
        </authorList>
    </citation>
    <scope>NUCLEOTIDE SEQUENCE [LARGE SCALE GENOMIC DNA]</scope>
    <source>
        <strain evidence="10">MINIMUS1</strain>
    </source>
</reference>
<evidence type="ECO:0000256" key="5">
    <source>
        <dbReference type="ARBA" id="ARBA00022989"/>
    </source>
</evidence>
<keyword evidence="8" id="KW-0449">Lipoprotein</keyword>
<sequence>MVALLKRCYQCRSRSELGSCKDPFLLNATQVESERGVSAVPCASGWCGKVIEGMGSFREDDYDMATQRMCVQRGPSDSEDRCAYTVYNHKKVYMCFCQGDLCNTASTPRHSYHWVGLCSSTVLLSLMFLAF</sequence>
<evidence type="ECO:0000256" key="6">
    <source>
        <dbReference type="ARBA" id="ARBA00023136"/>
    </source>
</evidence>
<keyword evidence="3" id="KW-0812">Transmembrane</keyword>
<keyword evidence="5" id="KW-1133">Transmembrane helix</keyword>
<keyword evidence="4" id="KW-0732">Signal</keyword>
<dbReference type="InterPro" id="IPR050975">
    <property type="entry name" value="Sleep_regulator"/>
</dbReference>
<name>A0A182W5Y2_9DIPT</name>
<dbReference type="CDD" id="cd23589">
    <property type="entry name" value="TFP_LU_ECD_Rtv"/>
    <property type="match status" value="1"/>
</dbReference>
<keyword evidence="2" id="KW-0336">GPI-anchor</keyword>
<dbReference type="STRING" id="112268.A0A182W5Y2"/>
<dbReference type="GO" id="GO:0098552">
    <property type="term" value="C:side of membrane"/>
    <property type="evidence" value="ECO:0007669"/>
    <property type="project" value="UniProtKB-KW"/>
</dbReference>
<accession>A0A182W5Y2</accession>
<dbReference type="PANTHER" id="PTHR33562:SF22">
    <property type="entry name" value="PROTEIN QUIVER"/>
    <property type="match status" value="1"/>
</dbReference>
<dbReference type="GO" id="GO:0030431">
    <property type="term" value="P:sleep"/>
    <property type="evidence" value="ECO:0007669"/>
    <property type="project" value="InterPro"/>
</dbReference>
<dbReference type="GO" id="GO:0032222">
    <property type="term" value="P:regulation of synaptic transmission, cholinergic"/>
    <property type="evidence" value="ECO:0007669"/>
    <property type="project" value="InterPro"/>
</dbReference>
<dbReference type="Pfam" id="PF17064">
    <property type="entry name" value="QVR"/>
    <property type="match status" value="1"/>
</dbReference>
<protein>
    <submittedName>
        <fullName evidence="9">Protein quiver</fullName>
    </submittedName>
</protein>
<dbReference type="InterPro" id="IPR031424">
    <property type="entry name" value="QVR-like"/>
</dbReference>
<evidence type="ECO:0000256" key="7">
    <source>
        <dbReference type="ARBA" id="ARBA00023180"/>
    </source>
</evidence>
<keyword evidence="7" id="KW-0325">Glycoprotein</keyword>
<organism evidence="9 10">
    <name type="scientific">Anopheles minimus</name>
    <dbReference type="NCBI Taxonomy" id="112268"/>
    <lineage>
        <taxon>Eukaryota</taxon>
        <taxon>Metazoa</taxon>
        <taxon>Ecdysozoa</taxon>
        <taxon>Arthropoda</taxon>
        <taxon>Hexapoda</taxon>
        <taxon>Insecta</taxon>
        <taxon>Pterygota</taxon>
        <taxon>Neoptera</taxon>
        <taxon>Endopterygota</taxon>
        <taxon>Diptera</taxon>
        <taxon>Nematocera</taxon>
        <taxon>Culicoidea</taxon>
        <taxon>Culicidae</taxon>
        <taxon>Anophelinae</taxon>
        <taxon>Anopheles</taxon>
    </lineage>
</organism>
<reference evidence="9" key="2">
    <citation type="submission" date="2020-05" db="UniProtKB">
        <authorList>
            <consortium name="EnsemblMetazoa"/>
        </authorList>
    </citation>
    <scope>IDENTIFICATION</scope>
    <source>
        <strain evidence="9">MINIMUS1</strain>
    </source>
</reference>